<keyword evidence="2" id="KW-0677">Repeat</keyword>
<protein>
    <submittedName>
        <fullName evidence="4">WD domain, G-beta repeat</fullName>
    </submittedName>
</protein>
<dbReference type="InterPro" id="IPR011047">
    <property type="entry name" value="Quinoprotein_ADH-like_sf"/>
</dbReference>
<proteinExistence type="predicted"/>
<evidence type="ECO:0000313" key="5">
    <source>
        <dbReference type="Proteomes" id="UP000320722"/>
    </source>
</evidence>
<dbReference type="SUPFAM" id="SSF50998">
    <property type="entry name" value="Quinoprotein alcohol dehydrogenase-like"/>
    <property type="match status" value="1"/>
</dbReference>
<evidence type="ECO:0000256" key="3">
    <source>
        <dbReference type="PROSITE-ProRule" id="PRU00221"/>
    </source>
</evidence>
<reference evidence="4 5" key="1">
    <citation type="submission" date="2019-02" db="EMBL/GenBank/DDBJ databases">
        <title>Deep-cultivation of Planctomycetes and their phenomic and genomic characterization uncovers novel biology.</title>
        <authorList>
            <person name="Wiegand S."/>
            <person name="Jogler M."/>
            <person name="Boedeker C."/>
            <person name="Pinto D."/>
            <person name="Vollmers J."/>
            <person name="Rivas-Marin E."/>
            <person name="Kohn T."/>
            <person name="Peeters S.H."/>
            <person name="Heuer A."/>
            <person name="Rast P."/>
            <person name="Oberbeckmann S."/>
            <person name="Bunk B."/>
            <person name="Jeske O."/>
            <person name="Meyerdierks A."/>
            <person name="Storesund J.E."/>
            <person name="Kallscheuer N."/>
            <person name="Luecker S."/>
            <person name="Lage O.M."/>
            <person name="Pohl T."/>
            <person name="Merkel B.J."/>
            <person name="Hornburger P."/>
            <person name="Mueller R.-W."/>
            <person name="Bruemmer F."/>
            <person name="Labrenz M."/>
            <person name="Spormann A.M."/>
            <person name="Op den Camp H."/>
            <person name="Overmann J."/>
            <person name="Amann R."/>
            <person name="Jetten M.S.M."/>
            <person name="Mascher T."/>
            <person name="Medema M.H."/>
            <person name="Devos D.P."/>
            <person name="Kaster A.-K."/>
            <person name="Ovreas L."/>
            <person name="Rohde M."/>
            <person name="Galperin M.Y."/>
            <person name="Jogler C."/>
        </authorList>
    </citation>
    <scope>NUCLEOTIDE SEQUENCE [LARGE SCALE GENOMIC DNA]</scope>
    <source>
        <strain evidence="4 5">V6</strain>
    </source>
</reference>
<keyword evidence="1 3" id="KW-0853">WD repeat</keyword>
<name>A0A517WAP2_9PLAN</name>
<dbReference type="PANTHER" id="PTHR19848">
    <property type="entry name" value="WD40 REPEAT PROTEIN"/>
    <property type="match status" value="1"/>
</dbReference>
<dbReference type="EMBL" id="CP036347">
    <property type="protein sequence ID" value="QDU02325.1"/>
    <property type="molecule type" value="Genomic_DNA"/>
</dbReference>
<dbReference type="Pfam" id="PF00400">
    <property type="entry name" value="WD40"/>
    <property type="match status" value="2"/>
</dbReference>
<dbReference type="InterPro" id="IPR001680">
    <property type="entry name" value="WD40_rpt"/>
</dbReference>
<accession>A0A517WAP2</accession>
<evidence type="ECO:0000256" key="2">
    <source>
        <dbReference type="ARBA" id="ARBA00022737"/>
    </source>
</evidence>
<dbReference type="InterPro" id="IPR015943">
    <property type="entry name" value="WD40/YVTN_repeat-like_dom_sf"/>
</dbReference>
<dbReference type="PROSITE" id="PS50294">
    <property type="entry name" value="WD_REPEATS_REGION"/>
    <property type="match status" value="1"/>
</dbReference>
<evidence type="ECO:0000313" key="4">
    <source>
        <dbReference type="EMBL" id="QDU02325.1"/>
    </source>
</evidence>
<dbReference type="Gene3D" id="2.130.10.10">
    <property type="entry name" value="YVTN repeat-like/Quinoprotein amine dehydrogenase"/>
    <property type="match status" value="4"/>
</dbReference>
<dbReference type="PANTHER" id="PTHR19848:SF8">
    <property type="entry name" value="F-BOX AND WD REPEAT DOMAIN CONTAINING 7"/>
    <property type="match status" value="1"/>
</dbReference>
<feature type="repeat" description="WD" evidence="3">
    <location>
        <begin position="1045"/>
        <end position="1086"/>
    </location>
</feature>
<organism evidence="4 5">
    <name type="scientific">Gimesia chilikensis</name>
    <dbReference type="NCBI Taxonomy" id="2605989"/>
    <lineage>
        <taxon>Bacteria</taxon>
        <taxon>Pseudomonadati</taxon>
        <taxon>Planctomycetota</taxon>
        <taxon>Planctomycetia</taxon>
        <taxon>Planctomycetales</taxon>
        <taxon>Planctomycetaceae</taxon>
        <taxon>Gimesia</taxon>
    </lineage>
</organism>
<dbReference type="SUPFAM" id="SSF101898">
    <property type="entry name" value="NHL repeat"/>
    <property type="match status" value="1"/>
</dbReference>
<dbReference type="Proteomes" id="UP000320722">
    <property type="component" value="Chromosome"/>
</dbReference>
<dbReference type="PROSITE" id="PS50082">
    <property type="entry name" value="WD_REPEATS_2"/>
    <property type="match status" value="1"/>
</dbReference>
<sequence>MMKQKTGRQKTRKWWIIGSGLLLLLAVGVIREYGLFSMTAEYFTDSSFESKLDRMKSQPITPVEIDEDAERVRQLMEERTDYRGRLLFPPTTVAEMKYDPELVAGIPWEKNYEPVPLNEVVVTYTENQFQQERADWYQNLFLTEYEEHGEKDPRWDEPAREFLKEAARWVSIARFRKHRSPKFYPDQSDAQLAEQGTAVVELGCRDPLVISLVIEALASQKMYGVMTALTQQLNKLYTPDRYSEIVSFQILKSLVLVGKGTDKREAMSRHFLKAIKEKQLSGLERRIYLEEMGIITAPAHQPILGPFMLALESQENADPWLKSMILGSFYNQLGTNGSTLREYWPPYTKFIQTDWEKVKSVFMGHLRKSYRLYLQAYKLAPELPEAPLKLYPMSYRQNPQMLYADIPLDDEGEFERLSPASPRYWFDRAVAAQFDYRPMYRLYRGSLIPPPTIYENWKRYQPVLQFGMECLNSERFDTQVPFGFQDALQAMIAGHEFMRGPGGARSREVYGFDDVLPQMQRMVKGYASHLSVEQKDYYETLLAGMSWIQGHEEIAQKQFAALGERMKLEALQEVSLNVIELKRSQSPRQDNDQLTVDMEKLRGIGYLSDRSQLMISLDGGRFQTWDLETRQKLKEYTLFPDVAPEATLAKSISDNVKFISCYQQPEIKIFETESFTEVASLKLPADKPVKAHRVSNTGKYIAVALADQVELWEVATQSRIAEINIRAKETMVDKYDWRDFLQLVREVHFTADDSKLAFVRGGIYKKFNPGFWSPRALPHVVDVLYVWDLQQKKLIYTGQPFLPNINSIGFTENGLELLVSGTKWSLAKRSPDSVPETVETHTIGLLNLMEEKIVREYTGRNKPLWVPKAFGKDRAQLIAMAGNELLVWDWKSGRELTSLQQHPHDVRYLLTSTEQDRMVTVDKEGVVKLFDGQLVPQVRQVLTGPDQYPHQQPHTIQFHSETGRMGVCNGRTGALIWDFSDPKTVTGRLYRLPGPIGTRALGFSSDLKYLATTATSMPGELMQELAEPTPVSIWDTASGEVVRILEGETDFVESGVFDPSGQYFVSGLKNGNILIWDLETESSQPVQVLKDHVASVTKLKFSPDSKILLSGGCGGESFGKKVKPAVKVWTRAESAGEFQVQQTMELDRHVPPTFGIQDLDFSSDGKWILASCNHRASLFSREGELRCTVEGGALQFLPDGNQFLTGEGGAKKAIHLWDLDGAKVRTYAYHPQTFITALALSPKENVILSSSYGDGIKGWFVESGEQVLFLSDILSGSNLQNEKSASELQKE</sequence>
<evidence type="ECO:0000256" key="1">
    <source>
        <dbReference type="ARBA" id="ARBA00022574"/>
    </source>
</evidence>
<gene>
    <name evidence="4" type="ORF">V6x_20270</name>
</gene>
<dbReference type="SMART" id="SM00320">
    <property type="entry name" value="WD40"/>
    <property type="match status" value="7"/>
</dbReference>